<dbReference type="EMBL" id="CAJEWN010000278">
    <property type="protein sequence ID" value="CAD2176523.1"/>
    <property type="molecule type" value="Genomic_DNA"/>
</dbReference>
<accession>A0A6V7VNP7</accession>
<evidence type="ECO:0000313" key="3">
    <source>
        <dbReference type="Proteomes" id="UP000580250"/>
    </source>
</evidence>
<keyword evidence="1" id="KW-0812">Transmembrane</keyword>
<keyword evidence="1" id="KW-0472">Membrane</keyword>
<keyword evidence="1" id="KW-1133">Transmembrane helix</keyword>
<reference evidence="2 3" key="1">
    <citation type="submission" date="2020-08" db="EMBL/GenBank/DDBJ databases">
        <authorList>
            <person name="Koutsovoulos G."/>
            <person name="Danchin GJ E."/>
        </authorList>
    </citation>
    <scope>NUCLEOTIDE SEQUENCE [LARGE SCALE GENOMIC DNA]</scope>
</reference>
<comment type="caution">
    <text evidence="2">The sequence shown here is derived from an EMBL/GenBank/DDBJ whole genome shotgun (WGS) entry which is preliminary data.</text>
</comment>
<dbReference type="Proteomes" id="UP000580250">
    <property type="component" value="Unassembled WGS sequence"/>
</dbReference>
<gene>
    <name evidence="2" type="ORF">MENT_LOCUS28340</name>
</gene>
<protein>
    <submittedName>
        <fullName evidence="2">Uncharacterized protein</fullName>
    </submittedName>
</protein>
<evidence type="ECO:0000313" key="2">
    <source>
        <dbReference type="EMBL" id="CAD2176523.1"/>
    </source>
</evidence>
<sequence length="135" mass="16009">MNLLPAETNLDILKCFNFNQLNNFQLSNRHFCELINNYNKELAVKVFYSVELVVWKNYVCKDLEYSRKELDLNLSEEVKLKVHSIIGSFGYKLLFFSGKQRYNNVFLFTFITTTTLLAKIWMCQLMIISLMKLEI</sequence>
<organism evidence="2 3">
    <name type="scientific">Meloidogyne enterolobii</name>
    <name type="common">Root-knot nematode worm</name>
    <name type="synonym">Meloidogyne mayaguensis</name>
    <dbReference type="NCBI Taxonomy" id="390850"/>
    <lineage>
        <taxon>Eukaryota</taxon>
        <taxon>Metazoa</taxon>
        <taxon>Ecdysozoa</taxon>
        <taxon>Nematoda</taxon>
        <taxon>Chromadorea</taxon>
        <taxon>Rhabditida</taxon>
        <taxon>Tylenchina</taxon>
        <taxon>Tylenchomorpha</taxon>
        <taxon>Tylenchoidea</taxon>
        <taxon>Meloidogynidae</taxon>
        <taxon>Meloidogyninae</taxon>
        <taxon>Meloidogyne</taxon>
    </lineage>
</organism>
<name>A0A6V7VNP7_MELEN</name>
<proteinExistence type="predicted"/>
<evidence type="ECO:0000256" key="1">
    <source>
        <dbReference type="SAM" id="Phobius"/>
    </source>
</evidence>
<feature type="transmembrane region" description="Helical" evidence="1">
    <location>
        <begin position="105"/>
        <end position="131"/>
    </location>
</feature>
<dbReference type="AlphaFoldDB" id="A0A6V7VNP7"/>